<evidence type="ECO:0000256" key="2">
    <source>
        <dbReference type="ARBA" id="ARBA00022553"/>
    </source>
</evidence>
<feature type="compositionally biased region" description="Acidic residues" evidence="6">
    <location>
        <begin position="2392"/>
        <end position="2413"/>
    </location>
</feature>
<keyword evidence="4" id="KW-0804">Transcription</keyword>
<comment type="subcellular location">
    <subcellularLocation>
        <location evidence="1">Nucleus</location>
    </subcellularLocation>
</comment>
<dbReference type="GO" id="GO:0003677">
    <property type="term" value="F:DNA binding"/>
    <property type="evidence" value="ECO:0007669"/>
    <property type="project" value="UniProtKB-KW"/>
</dbReference>
<evidence type="ECO:0000256" key="6">
    <source>
        <dbReference type="SAM" id="MobiDB-lite"/>
    </source>
</evidence>
<feature type="compositionally biased region" description="Polar residues" evidence="6">
    <location>
        <begin position="2338"/>
        <end position="2355"/>
    </location>
</feature>
<organism evidence="9 10">
    <name type="scientific">Clathrospora elynae</name>
    <dbReference type="NCBI Taxonomy" id="706981"/>
    <lineage>
        <taxon>Eukaryota</taxon>
        <taxon>Fungi</taxon>
        <taxon>Dikarya</taxon>
        <taxon>Ascomycota</taxon>
        <taxon>Pezizomycotina</taxon>
        <taxon>Dothideomycetes</taxon>
        <taxon>Pleosporomycetidae</taxon>
        <taxon>Pleosporales</taxon>
        <taxon>Diademaceae</taxon>
        <taxon>Clathrospora</taxon>
    </lineage>
</organism>
<evidence type="ECO:0000256" key="3">
    <source>
        <dbReference type="ARBA" id="ARBA00023125"/>
    </source>
</evidence>
<evidence type="ECO:0000256" key="5">
    <source>
        <dbReference type="ARBA" id="ARBA00023242"/>
    </source>
</evidence>
<feature type="compositionally biased region" description="Acidic residues" evidence="6">
    <location>
        <begin position="1515"/>
        <end position="1525"/>
    </location>
</feature>
<feature type="domain" description="Transcription factor tau subunit sfc3/Tfc3 C-terminal" evidence="8">
    <location>
        <begin position="1775"/>
        <end position="2204"/>
    </location>
</feature>
<evidence type="ECO:0000256" key="1">
    <source>
        <dbReference type="ARBA" id="ARBA00004123"/>
    </source>
</evidence>
<dbReference type="InterPro" id="IPR044210">
    <property type="entry name" value="Tfc3-like"/>
</dbReference>
<feature type="region of interest" description="Disordered" evidence="6">
    <location>
        <begin position="1060"/>
        <end position="1191"/>
    </location>
</feature>
<feature type="compositionally biased region" description="Polar residues" evidence="6">
    <location>
        <begin position="1205"/>
        <end position="1216"/>
    </location>
</feature>
<feature type="compositionally biased region" description="Polar residues" evidence="6">
    <location>
        <begin position="2366"/>
        <end position="2386"/>
    </location>
</feature>
<dbReference type="EMBL" id="ML976091">
    <property type="protein sequence ID" value="KAF1938961.1"/>
    <property type="molecule type" value="Genomic_DNA"/>
</dbReference>
<dbReference type="GO" id="GO:0006384">
    <property type="term" value="P:transcription initiation at RNA polymerase III promoter"/>
    <property type="evidence" value="ECO:0007669"/>
    <property type="project" value="InterPro"/>
</dbReference>
<feature type="region of interest" description="Disordered" evidence="6">
    <location>
        <begin position="1462"/>
        <end position="1536"/>
    </location>
</feature>
<feature type="region of interest" description="Disordered" evidence="6">
    <location>
        <begin position="864"/>
        <end position="906"/>
    </location>
</feature>
<feature type="region of interest" description="Disordered" evidence="6">
    <location>
        <begin position="1205"/>
        <end position="1230"/>
    </location>
</feature>
<evidence type="ECO:0000259" key="7">
    <source>
        <dbReference type="Pfam" id="PF04182"/>
    </source>
</evidence>
<keyword evidence="3" id="KW-0238">DNA-binding</keyword>
<feature type="region of interest" description="Disordered" evidence="6">
    <location>
        <begin position="1621"/>
        <end position="1759"/>
    </location>
</feature>
<dbReference type="InterPro" id="IPR007309">
    <property type="entry name" value="TFIIIC_Bblock-bd"/>
</dbReference>
<dbReference type="Proteomes" id="UP000800038">
    <property type="component" value="Unassembled WGS sequence"/>
</dbReference>
<dbReference type="GO" id="GO:0042791">
    <property type="term" value="P:5S class rRNA transcription by RNA polymerase III"/>
    <property type="evidence" value="ECO:0007669"/>
    <property type="project" value="TreeGrafter"/>
</dbReference>
<dbReference type="OrthoDB" id="5403573at2759"/>
<evidence type="ECO:0000313" key="9">
    <source>
        <dbReference type="EMBL" id="KAF1938961.1"/>
    </source>
</evidence>
<proteinExistence type="predicted"/>
<gene>
    <name evidence="9" type="ORF">EJ02DRAFT_436720</name>
</gene>
<dbReference type="InterPro" id="IPR046488">
    <property type="entry name" value="Sfc3/Tfc3_C"/>
</dbReference>
<feature type="compositionally biased region" description="Basic and acidic residues" evidence="6">
    <location>
        <begin position="637"/>
        <end position="664"/>
    </location>
</feature>
<sequence>MAAGFDKLLDFLLSEVALRGIQGASSADIHRFIEKFYEHVQADGERESGTTSDSNLSPNGLSRRFYEHIWQWLTDHTDIRIIYQKEVRLYTLSEFEAAELHEASTIGETTTTVSDQPTNAPTNVVAQPSKALSALEGALRQRILKEGQGPKQSKMLVPQAQVLTSLRRLPRNIPEGTHATRPIFDEPDSSITAPRLYASQSRIWQALTGHVIDLKKVPSMEFVLLSIIAARGADGITQPELTSISGQDKRSVPHRTDELARKNYILKYPVQANKMRTSLCVHTKFVSQTQSFVSSAVEDVYQPDTFVVTGFPQLLYNTLKNAGIVPTRNLRSKLNVPMTSWHKRATQGALIRLDQSGMIKRFRVRKNQSINSWTTCIQVLREPRDEDRKNLGFRRQLPAHDETTEELLDEHVDGDTLMRDLEVDVLDDAEVEVDARANAQHAIEASDRIPPQWTPERFFANIVFDAVALGGVDGWDAEVLRDRIVGPFWRRPVESYFTRLSEDWEKTQPFPLRHLAVIRDQRNTDEKKYLHYVYRTYANVQKAVEAGVVHWAGVSNPNLKEAQDATDGLMLDAWGFQVVEPKDLVRGDGSASLSEVCSAVVKPRKYGPRWDNALAQAIGYQKSDMPIPKKPIQSALDHPRKPSKSKEKPKRREKEGRDLPERTPKVPKVPKSTKKAPVLSLTPEQRTSLGLKPNGRLSRSVEVQIFAYRQKTGDPTSLPDKIQTEPVYRGLRAPLMTAEERMAAGLPARGRLGIAIENEIREERGLAKLSKKEKKKETKLTKEPTLLSKQQRTALGWKGHGRLPQALIEGLRQEREDGIALEDSKVIAQYMDEMLAKAGKPAASEPTESAEDQAALVQGHNVQMPPVPDVEAQAPSPPAVYEKRKATDTATSSPLAKKRRKEPSQEDIVEIVQLQLPVSLEIADPPGGGTQVVEPDEDRTSGAIPIPAAEDTQLFQLATPPVEDDVVPSVEAQPPPTSVVKKHGKPSSLSPAILHPDASSLDFQARTVFDRYTSRLSPGLYVNPYAKRKVPRGRPRNAMIATFKLPHLASYEWFKADPSQAQASAPVASTPRSPESSRMSVAQQEEGSISAAPVRSNVRVKSKNETDTHGDDASGSWQSSAAKKSVSHEPIVSPAVNDNDTGEQLQSAPHSGSTIEGPVTPSTTVTASTGGGCEQSNDVSEVRDRQPSRQALSVPHVVAGWTPINPSAQQSVSSYKSPYAPSVRSESTPLPQAANTTIEGYPIAGTSNNFPLPQGVYSAIVEAEAPPLSKSKAKMKNSTLAFRRDIILEIIDLCNGVFPDGGEIGKPFHAIWQRKRQAAKAKDAEVKDTKEPSPGTVIDTLRDMCRVPRFGLKRWTFAVQNKGSPFTHTRSMITRTHLTERSPEVLALAYNMANFSHEKSHQYFPEEIRHLVDTTSMYLPLPAAPKDESIILNQLNPELEEQIREAKRRHRVEYNRQRKLEVKARKAQNAQVEQVPSRQLPEADGAPRTKRARLASLNDKSKQFRRAPLHKAGDDLVDEEDDDSGISESEAAKVGNSRQISLIWTRPIVAPIPERESIPENSDAEETDDEPAELLVQVPQKNLATNQVTLSVALPAEPAHAPNGASAAHSDSARENIEDTMPQAELPAEQSAVARKGKKRVRIADPCDQSSKKRTRLSIANTAAQDGGYYEQSSTENDASLSSEAEENEEEDGEVMQPKTRKRGVRAYNGRQRGKLGPPPTLLERLTGLTGDPNDPIYQPPQRKSRPGPTWSERKIRANRQKKERKYAEILDPVDKFKKLFCVFVVASSMSEEDGVVDWSVVERVYGSDKFFDVAKAKKLWSWMQMNMVKQVHELTKTFQSSFLEAYETDKVAAIEDASTHDWLGLVRWAVRTCTYPELPLSALHEAYRLFTVDESSYENLDRVKWYKNNSADRARTLLQLQHSFSAPLHRSRKAIWSAEDKVLKARAWIRANTATPQALYDANLAHDKFQKLGESVLISVVGDFVEKQHLRMRKTKRLLPGRNYEFTHALARKYVRPFQLSDFMDAVKVKKEMDAAFSNEDPGTRSYIISRSEEDGSVTAIMTMVSEGTVKLMPQLPHVNNEFDAPLPRLSVWGFCEGDYNHRAIDRERLFWDIHVVPTENYQFGNPLQPQMSPLSSTQYNGPAVWPALPDPPLPGKHDANALLPIWSSIDGQAVTLPWWYRILNLVLQPLIFLAGATAADIHSHCPENTTEVFEIELVLGWLESVNAVKKEVGGGYVVLPGFWAAFGDKPLETEGDDFGKHVKRNMKRHEKQQWREAYGRDAYNLRHSKRTEDVSVEPGEAATATQDTSVAEPSTSQQILNKPKQQYSIIGRARKSQQSPPAKTEGSTPTATPSPAAIQEHNEQVPTTEETRANVSQTPESISTPGADVDMADADANVDDVDAEGEEDDEY</sequence>
<feature type="compositionally biased region" description="Polar residues" evidence="6">
    <location>
        <begin position="1468"/>
        <end position="1477"/>
    </location>
</feature>
<evidence type="ECO:0000256" key="4">
    <source>
        <dbReference type="ARBA" id="ARBA00023163"/>
    </source>
</evidence>
<protein>
    <submittedName>
        <fullName evidence="9">Uncharacterized protein</fullName>
    </submittedName>
</protein>
<evidence type="ECO:0000259" key="8">
    <source>
        <dbReference type="Pfam" id="PF20222"/>
    </source>
</evidence>
<feature type="compositionally biased region" description="Basic and acidic residues" evidence="6">
    <location>
        <begin position="1102"/>
        <end position="1112"/>
    </location>
</feature>
<keyword evidence="10" id="KW-1185">Reference proteome</keyword>
<dbReference type="PANTHER" id="PTHR15180">
    <property type="entry name" value="GENERAL TRANSCRIPTION FACTOR 3C POLYPEPTIDE 1"/>
    <property type="match status" value="1"/>
</dbReference>
<accession>A0A6A5SE88</accession>
<reference evidence="9" key="1">
    <citation type="journal article" date="2020" name="Stud. Mycol.">
        <title>101 Dothideomycetes genomes: a test case for predicting lifestyles and emergence of pathogens.</title>
        <authorList>
            <person name="Haridas S."/>
            <person name="Albert R."/>
            <person name="Binder M."/>
            <person name="Bloem J."/>
            <person name="Labutti K."/>
            <person name="Salamov A."/>
            <person name="Andreopoulos B."/>
            <person name="Baker S."/>
            <person name="Barry K."/>
            <person name="Bills G."/>
            <person name="Bluhm B."/>
            <person name="Cannon C."/>
            <person name="Castanera R."/>
            <person name="Culley D."/>
            <person name="Daum C."/>
            <person name="Ezra D."/>
            <person name="Gonzalez J."/>
            <person name="Henrissat B."/>
            <person name="Kuo A."/>
            <person name="Liang C."/>
            <person name="Lipzen A."/>
            <person name="Lutzoni F."/>
            <person name="Magnuson J."/>
            <person name="Mondo S."/>
            <person name="Nolan M."/>
            <person name="Ohm R."/>
            <person name="Pangilinan J."/>
            <person name="Park H.-J."/>
            <person name="Ramirez L."/>
            <person name="Alfaro M."/>
            <person name="Sun H."/>
            <person name="Tritt A."/>
            <person name="Yoshinaga Y."/>
            <person name="Zwiers L.-H."/>
            <person name="Turgeon B."/>
            <person name="Goodwin S."/>
            <person name="Spatafora J."/>
            <person name="Crous P."/>
            <person name="Grigoriev I."/>
        </authorList>
    </citation>
    <scope>NUCLEOTIDE SEQUENCE</scope>
    <source>
        <strain evidence="9">CBS 161.51</strain>
    </source>
</reference>
<feature type="region of interest" description="Disordered" evidence="6">
    <location>
        <begin position="2287"/>
        <end position="2413"/>
    </location>
</feature>
<evidence type="ECO:0000313" key="10">
    <source>
        <dbReference type="Proteomes" id="UP000800038"/>
    </source>
</evidence>
<feature type="compositionally biased region" description="Low complexity" evidence="6">
    <location>
        <begin position="1157"/>
        <end position="1168"/>
    </location>
</feature>
<dbReference type="PANTHER" id="PTHR15180:SF1">
    <property type="entry name" value="GENERAL TRANSCRIPTION FACTOR 3C POLYPEPTIDE 1"/>
    <property type="match status" value="1"/>
</dbReference>
<dbReference type="GO" id="GO:0005634">
    <property type="term" value="C:nucleus"/>
    <property type="evidence" value="ECO:0007669"/>
    <property type="project" value="UniProtKB-SubCell"/>
</dbReference>
<keyword evidence="5" id="KW-0539">Nucleus</keyword>
<feature type="region of interest" description="Disordered" evidence="6">
    <location>
        <begin position="972"/>
        <end position="993"/>
    </location>
</feature>
<feature type="compositionally biased region" description="Polar residues" evidence="6">
    <location>
        <begin position="1072"/>
        <end position="1087"/>
    </location>
</feature>
<feature type="compositionally biased region" description="Polar residues" evidence="6">
    <location>
        <begin position="1136"/>
        <end position="1154"/>
    </location>
</feature>
<feature type="compositionally biased region" description="Polar residues" evidence="6">
    <location>
        <begin position="2305"/>
        <end position="2330"/>
    </location>
</feature>
<feature type="region of interest" description="Disordered" evidence="6">
    <location>
        <begin position="767"/>
        <end position="793"/>
    </location>
</feature>
<dbReference type="Pfam" id="PF04182">
    <property type="entry name" value="B-block_TFIIIC"/>
    <property type="match status" value="1"/>
</dbReference>
<feature type="region of interest" description="Disordered" evidence="6">
    <location>
        <begin position="621"/>
        <end position="680"/>
    </location>
</feature>
<feature type="compositionally biased region" description="Low complexity" evidence="6">
    <location>
        <begin position="1060"/>
        <end position="1071"/>
    </location>
</feature>
<keyword evidence="2" id="KW-0597">Phosphoprotein</keyword>
<feature type="domain" description="B-block binding subunit of TFIIIC" evidence="7">
    <location>
        <begin position="219"/>
        <end position="287"/>
    </location>
</feature>
<dbReference type="GO" id="GO:0000127">
    <property type="term" value="C:transcription factor TFIIIC complex"/>
    <property type="evidence" value="ECO:0007669"/>
    <property type="project" value="InterPro"/>
</dbReference>
<name>A0A6A5SE88_9PLEO</name>
<dbReference type="Pfam" id="PF20222">
    <property type="entry name" value="DUF6581"/>
    <property type="match status" value="1"/>
</dbReference>
<feature type="compositionally biased region" description="Acidic residues" evidence="6">
    <location>
        <begin position="1684"/>
        <end position="1694"/>
    </location>
</feature>